<feature type="transmembrane region" description="Helical" evidence="2">
    <location>
        <begin position="115"/>
        <end position="135"/>
    </location>
</feature>
<feature type="region of interest" description="Disordered" evidence="1">
    <location>
        <begin position="477"/>
        <end position="503"/>
    </location>
</feature>
<feature type="compositionally biased region" description="Polar residues" evidence="1">
    <location>
        <begin position="402"/>
        <end position="420"/>
    </location>
</feature>
<reference evidence="4" key="1">
    <citation type="submission" date="2016-11" db="UniProtKB">
        <authorList>
            <consortium name="WormBaseParasite"/>
        </authorList>
    </citation>
    <scope>IDENTIFICATION</scope>
</reference>
<feature type="region of interest" description="Disordered" evidence="1">
    <location>
        <begin position="73"/>
        <end position="95"/>
    </location>
</feature>
<protein>
    <submittedName>
        <fullName evidence="4">G_PROTEIN_RECEP_F1_2 domain-containing protein</fullName>
    </submittedName>
</protein>
<feature type="compositionally biased region" description="Basic and acidic residues" evidence="1">
    <location>
        <begin position="477"/>
        <end position="486"/>
    </location>
</feature>
<proteinExistence type="predicted"/>
<evidence type="ECO:0000313" key="4">
    <source>
        <dbReference type="WBParaSite" id="maker-unitig_21544-snap-gene-0.2-mRNA-1"/>
    </source>
</evidence>
<evidence type="ECO:0000313" key="3">
    <source>
        <dbReference type="Proteomes" id="UP000095280"/>
    </source>
</evidence>
<evidence type="ECO:0000256" key="2">
    <source>
        <dbReference type="SAM" id="Phobius"/>
    </source>
</evidence>
<evidence type="ECO:0000256" key="1">
    <source>
        <dbReference type="SAM" id="MobiDB-lite"/>
    </source>
</evidence>
<accession>A0A1I8F5S2</accession>
<dbReference type="AlphaFoldDB" id="A0A1I8F5S2"/>
<keyword evidence="2" id="KW-0472">Membrane</keyword>
<dbReference type="Proteomes" id="UP000095280">
    <property type="component" value="Unplaced"/>
</dbReference>
<name>A0A1I8F5S2_9PLAT</name>
<dbReference type="SUPFAM" id="SSF81321">
    <property type="entry name" value="Family A G protein-coupled receptor-like"/>
    <property type="match status" value="1"/>
</dbReference>
<keyword evidence="3" id="KW-1185">Reference proteome</keyword>
<organism evidence="3 4">
    <name type="scientific">Macrostomum lignano</name>
    <dbReference type="NCBI Taxonomy" id="282301"/>
    <lineage>
        <taxon>Eukaryota</taxon>
        <taxon>Metazoa</taxon>
        <taxon>Spiralia</taxon>
        <taxon>Lophotrochozoa</taxon>
        <taxon>Platyhelminthes</taxon>
        <taxon>Rhabditophora</taxon>
        <taxon>Macrostomorpha</taxon>
        <taxon>Macrostomida</taxon>
        <taxon>Macrostomidae</taxon>
        <taxon>Macrostomum</taxon>
    </lineage>
</organism>
<dbReference type="WBParaSite" id="maker-unitig_21544-snap-gene-0.2-mRNA-1">
    <property type="protein sequence ID" value="maker-unitig_21544-snap-gene-0.2-mRNA-1"/>
    <property type="gene ID" value="maker-unitig_21544-snap-gene-0.2"/>
</dbReference>
<keyword evidence="2" id="KW-0812">Transmembrane</keyword>
<sequence>MKRQASHIKMPSKKRMRPTFSTLVQYLKSILERPGLAQAGAASAGAAAAAPPPRSSRPASLLPPLFDLGRRCRRSSQSSNLPPAPPCCKANAPPSTRTEYFARTKDFGETVFNSLTIAVSCLGLVLNILSLVVFVRPCLTSLAAGTASTCSWCFLSVCELDANESLLFAYSLYMPTESSGLTTLVYNLLTLFAPYLSFSRNCWVAITALLRCYVATRRTNVQPGVQRLQHHPAGSAAEFCCCHVMLSKSRNRDTVNMFWTLLSQTIPLVAIITSSSCWWCRCARTAWSPGHRLLRVQSVHQSAPASVAIRIFQVTYILSVTDSIVNVFIYFFNDQHFKKELCGEAKPKLPPSHTETARLIDSKQRGAAPATAELPDGGCDSARLHGSSPERLEKFTPGLQEMKSSASGKEVQRCSSNTKSDALDKSGNLAVHSSNCMDANTGVVLMCNRLKVRTASPTVKVDVFIYSTNGYTAVTEAAKRSSERHSGAQRGDPQPFRPDEGGAAWVGRLSKKTEWDRKQNIMIAKQHGFARHLPPAGSLCAGARSITELGDHGNRSCGPTRVCCQLAGSLDAAIKPKGCRKQKTEKSINGFEQMMPRRWQPDPGSLTMAAHRPALFTDPPLNTKLFEKPRN</sequence>
<feature type="region of interest" description="Disordered" evidence="1">
    <location>
        <begin position="362"/>
        <end position="426"/>
    </location>
</feature>
<keyword evidence="2" id="KW-1133">Transmembrane helix</keyword>